<dbReference type="FunFam" id="2.20.25.80:FF:000006">
    <property type="entry name" value="WRKY transcription factor"/>
    <property type="match status" value="1"/>
</dbReference>
<dbReference type="GO" id="GO:0005634">
    <property type="term" value="C:nucleus"/>
    <property type="evidence" value="ECO:0007669"/>
    <property type="project" value="UniProtKB-SubCell"/>
</dbReference>
<dbReference type="FunFam" id="2.20.25.80:FF:000003">
    <property type="entry name" value="WRKY transcription factor 57"/>
    <property type="match status" value="1"/>
</dbReference>
<dbReference type="EMBL" id="MN335846">
    <property type="protein sequence ID" value="QGQ64059.1"/>
    <property type="molecule type" value="mRNA"/>
</dbReference>
<evidence type="ECO:0000256" key="9">
    <source>
        <dbReference type="ARBA" id="ARBA00061157"/>
    </source>
</evidence>
<sequence>MDISEEVVPDLVASDILEQNQKPDSTFQEAKSFEEGISRIVRSGNGASDITISDRLQQNHNPDSQVHELESNQEKDISMASLKNGNSDGHSMLHEESLNREGTADVIPGDGISEEVASDELKQSKSPELRAHDIQVSQEGISSTVRPEKALEDGYNWRKYGQKNVRGNEFIRSYYKCTHHTCLVKKQVERSHDGQILDTLYLGTHDHPKAQPISVAAGSSSSIQEEKMEKSSNEHVQTSHQIESTEVPRLLTVAVSETDPRDADSGSNRIQEEVYNHENLEPKRRKQDSHNVDATRADKQTGESRIVVRTTSEVDIVNDGYRWRKYGQKLVKGNPNPRSYYRCSSAGCPVKKQVERASHDPKVVITTYEKQHDHDMPPARTVTPNTLGSNTNPTVSNDESRAESEETDLVGHEVIVQYSLNLESSRSNEHRRPEAAPVHS</sequence>
<dbReference type="PANTHER" id="PTHR31221:SF125">
    <property type="entry name" value="WRKY TRANSCRIPTION FACTOR 1"/>
    <property type="match status" value="1"/>
</dbReference>
<keyword evidence="3" id="KW-0677">Repeat</keyword>
<dbReference type="InterPro" id="IPR003657">
    <property type="entry name" value="WRKY_dom"/>
</dbReference>
<evidence type="ECO:0000256" key="4">
    <source>
        <dbReference type="ARBA" id="ARBA00022833"/>
    </source>
</evidence>
<feature type="compositionally biased region" description="Basic and acidic residues" evidence="10">
    <location>
        <begin position="258"/>
        <end position="302"/>
    </location>
</feature>
<feature type="compositionally biased region" description="Basic and acidic residues" evidence="10">
    <location>
        <begin position="224"/>
        <end position="233"/>
    </location>
</feature>
<organism evidence="12">
    <name type="scientific">Santalum album</name>
    <name type="common">Indian sandalwood</name>
    <dbReference type="NCBI Taxonomy" id="35974"/>
    <lineage>
        <taxon>Eukaryota</taxon>
        <taxon>Viridiplantae</taxon>
        <taxon>Streptophyta</taxon>
        <taxon>Embryophyta</taxon>
        <taxon>Tracheophyta</taxon>
        <taxon>Spermatophyta</taxon>
        <taxon>Magnoliopsida</taxon>
        <taxon>eudicotyledons</taxon>
        <taxon>Gunneridae</taxon>
        <taxon>Pentapetalae</taxon>
        <taxon>Santalales</taxon>
        <taxon>Santalaceae</taxon>
        <taxon>Santalum</taxon>
    </lineage>
</organism>
<dbReference type="AlphaFoldDB" id="A0A650C2X2"/>
<dbReference type="Gene3D" id="2.20.25.80">
    <property type="entry name" value="WRKY domain"/>
    <property type="match status" value="2"/>
</dbReference>
<evidence type="ECO:0000256" key="1">
    <source>
        <dbReference type="ARBA" id="ARBA00004123"/>
    </source>
</evidence>
<accession>A0A650C2X2</accession>
<keyword evidence="4" id="KW-0862">Zinc</keyword>
<comment type="similarity">
    <text evidence="9">Belongs to the WRKY group I family.</text>
</comment>
<feature type="domain" description="WRKY" evidence="11">
    <location>
        <begin position="312"/>
        <end position="377"/>
    </location>
</feature>
<evidence type="ECO:0000313" key="12">
    <source>
        <dbReference type="EMBL" id="QGQ64059.1"/>
    </source>
</evidence>
<feature type="compositionally biased region" description="Basic and acidic residues" evidence="10">
    <location>
        <begin position="119"/>
        <end position="133"/>
    </location>
</feature>
<evidence type="ECO:0000256" key="7">
    <source>
        <dbReference type="ARBA" id="ARBA00023163"/>
    </source>
</evidence>
<feature type="region of interest" description="Disordered" evidence="10">
    <location>
        <begin position="217"/>
        <end position="304"/>
    </location>
</feature>
<feature type="domain" description="WRKY" evidence="11">
    <location>
        <begin position="146"/>
        <end position="210"/>
    </location>
</feature>
<dbReference type="PROSITE" id="PS50811">
    <property type="entry name" value="WRKY"/>
    <property type="match status" value="2"/>
</dbReference>
<dbReference type="GO" id="GO:0003700">
    <property type="term" value="F:DNA-binding transcription factor activity"/>
    <property type="evidence" value="ECO:0007669"/>
    <property type="project" value="InterPro"/>
</dbReference>
<evidence type="ECO:0000256" key="8">
    <source>
        <dbReference type="ARBA" id="ARBA00023242"/>
    </source>
</evidence>
<evidence type="ECO:0000256" key="10">
    <source>
        <dbReference type="SAM" id="MobiDB-lite"/>
    </source>
</evidence>
<dbReference type="GO" id="GO:0043565">
    <property type="term" value="F:sequence-specific DNA binding"/>
    <property type="evidence" value="ECO:0007669"/>
    <property type="project" value="InterPro"/>
</dbReference>
<evidence type="ECO:0000256" key="5">
    <source>
        <dbReference type="ARBA" id="ARBA00023015"/>
    </source>
</evidence>
<evidence type="ECO:0000256" key="3">
    <source>
        <dbReference type="ARBA" id="ARBA00022737"/>
    </source>
</evidence>
<feature type="compositionally biased region" description="Basic and acidic residues" evidence="10">
    <location>
        <begin position="91"/>
        <end position="103"/>
    </location>
</feature>
<dbReference type="InterPro" id="IPR044810">
    <property type="entry name" value="WRKY_plant"/>
</dbReference>
<dbReference type="SUPFAM" id="SSF118290">
    <property type="entry name" value="WRKY DNA-binding domain"/>
    <property type="match status" value="2"/>
</dbReference>
<keyword evidence="8" id="KW-0539">Nucleus</keyword>
<name>A0A650C2X2_SANAL</name>
<keyword evidence="2" id="KW-0479">Metal-binding</keyword>
<protein>
    <submittedName>
        <fullName evidence="12">WRKY transcription factor 36</fullName>
    </submittedName>
</protein>
<keyword evidence="6" id="KW-0238">DNA-binding</keyword>
<evidence type="ECO:0000256" key="2">
    <source>
        <dbReference type="ARBA" id="ARBA00022723"/>
    </source>
</evidence>
<comment type="subcellular location">
    <subcellularLocation>
        <location evidence="1">Nucleus</location>
    </subcellularLocation>
</comment>
<dbReference type="GO" id="GO:0046872">
    <property type="term" value="F:metal ion binding"/>
    <property type="evidence" value="ECO:0007669"/>
    <property type="project" value="UniProtKB-KW"/>
</dbReference>
<dbReference type="SMART" id="SM00774">
    <property type="entry name" value="WRKY"/>
    <property type="match status" value="2"/>
</dbReference>
<keyword evidence="5" id="KW-0805">Transcription regulation</keyword>
<proteinExistence type="evidence at transcript level"/>
<feature type="compositionally biased region" description="Polar residues" evidence="10">
    <location>
        <begin position="382"/>
        <end position="397"/>
    </location>
</feature>
<dbReference type="Pfam" id="PF03106">
    <property type="entry name" value="WRKY"/>
    <property type="match status" value="2"/>
</dbReference>
<reference evidence="12" key="1">
    <citation type="journal article" date="2019" name="Int. J. Mol. Sci.">
        <title>Genome-Wide Characterization, Expression Profile Analysis of WRKY Family Genes in Santalum album and Functional Identification of Their Role in Abiotic Stress.</title>
        <authorList>
            <person name="Yan H."/>
            <person name="Li M."/>
            <person name="Xiong Y."/>
            <person name="Wu J."/>
            <person name="Teixeira da Silva J.A."/>
            <person name="Ma G."/>
        </authorList>
    </citation>
    <scope>NUCLEOTIDE SEQUENCE</scope>
</reference>
<feature type="compositionally biased region" description="Polar residues" evidence="10">
    <location>
        <begin position="234"/>
        <end position="244"/>
    </location>
</feature>
<feature type="region of interest" description="Disordered" evidence="10">
    <location>
        <begin position="80"/>
        <end position="147"/>
    </location>
</feature>
<keyword evidence="7" id="KW-0804">Transcription</keyword>
<evidence type="ECO:0000256" key="6">
    <source>
        <dbReference type="ARBA" id="ARBA00023125"/>
    </source>
</evidence>
<dbReference type="PANTHER" id="PTHR31221">
    <property type="entry name" value="WRKY TRANSCRIPTION FACTOR PROTEIN 1-RELATED"/>
    <property type="match status" value="1"/>
</dbReference>
<evidence type="ECO:0000259" key="11">
    <source>
        <dbReference type="PROSITE" id="PS50811"/>
    </source>
</evidence>
<dbReference type="InterPro" id="IPR036576">
    <property type="entry name" value="WRKY_dom_sf"/>
</dbReference>
<feature type="region of interest" description="Disordered" evidence="10">
    <location>
        <begin position="369"/>
        <end position="440"/>
    </location>
</feature>
<feature type="compositionally biased region" description="Polar residues" evidence="10">
    <location>
        <begin position="135"/>
        <end position="145"/>
    </location>
</feature>